<evidence type="ECO:0000259" key="3">
    <source>
        <dbReference type="Pfam" id="PF01370"/>
    </source>
</evidence>
<dbReference type="AlphaFoldDB" id="A0AAD5TWH7"/>
<feature type="domain" description="NAD-dependent epimerase/dehydratase" evidence="3">
    <location>
        <begin position="11"/>
        <end position="262"/>
    </location>
</feature>
<keyword evidence="5" id="KW-1185">Reference proteome</keyword>
<dbReference type="InterPro" id="IPR001509">
    <property type="entry name" value="Epimerase_deHydtase"/>
</dbReference>
<accession>A0AAD5TWH7</accession>
<organism evidence="4 5">
    <name type="scientific">Geranomyces variabilis</name>
    <dbReference type="NCBI Taxonomy" id="109894"/>
    <lineage>
        <taxon>Eukaryota</taxon>
        <taxon>Fungi</taxon>
        <taxon>Fungi incertae sedis</taxon>
        <taxon>Chytridiomycota</taxon>
        <taxon>Chytridiomycota incertae sedis</taxon>
        <taxon>Chytridiomycetes</taxon>
        <taxon>Spizellomycetales</taxon>
        <taxon>Powellomycetaceae</taxon>
        <taxon>Geranomyces</taxon>
    </lineage>
</organism>
<name>A0AAD5TWH7_9FUNG</name>
<dbReference type="InterPro" id="IPR036291">
    <property type="entry name" value="NAD(P)-bd_dom_sf"/>
</dbReference>
<dbReference type="PANTHER" id="PTHR10366">
    <property type="entry name" value="NAD DEPENDENT EPIMERASE/DEHYDRATASE"/>
    <property type="match status" value="1"/>
</dbReference>
<keyword evidence="1" id="KW-0560">Oxidoreductase</keyword>
<reference evidence="4" key="1">
    <citation type="submission" date="2020-05" db="EMBL/GenBank/DDBJ databases">
        <title>Phylogenomic resolution of chytrid fungi.</title>
        <authorList>
            <person name="Stajich J.E."/>
            <person name="Amses K."/>
            <person name="Simmons R."/>
            <person name="Seto K."/>
            <person name="Myers J."/>
            <person name="Bonds A."/>
            <person name="Quandt C.A."/>
            <person name="Barry K."/>
            <person name="Liu P."/>
            <person name="Grigoriev I."/>
            <person name="Longcore J.E."/>
            <person name="James T.Y."/>
        </authorList>
    </citation>
    <scope>NUCLEOTIDE SEQUENCE</scope>
    <source>
        <strain evidence="4">JEL0379</strain>
    </source>
</reference>
<dbReference type="InterPro" id="IPR050425">
    <property type="entry name" value="NAD(P)_dehydrat-like"/>
</dbReference>
<dbReference type="FunFam" id="3.40.50.720:FF:000085">
    <property type="entry name" value="Dihydroflavonol reductase"/>
    <property type="match status" value="1"/>
</dbReference>
<evidence type="ECO:0000313" key="4">
    <source>
        <dbReference type="EMBL" id="KAJ3185390.1"/>
    </source>
</evidence>
<gene>
    <name evidence="4" type="ORF">HDU87_000007</name>
</gene>
<protein>
    <recommendedName>
        <fullName evidence="3">NAD-dependent epimerase/dehydratase domain-containing protein</fullName>
    </recommendedName>
</protein>
<dbReference type="EMBL" id="JADGJQ010000001">
    <property type="protein sequence ID" value="KAJ3185390.1"/>
    <property type="molecule type" value="Genomic_DNA"/>
</dbReference>
<comment type="similarity">
    <text evidence="2">Belongs to the NAD(P)-dependent epimerase/dehydratase family. Dihydroflavonol-4-reductase subfamily.</text>
</comment>
<evidence type="ECO:0000256" key="2">
    <source>
        <dbReference type="ARBA" id="ARBA00023445"/>
    </source>
</evidence>
<dbReference type="Proteomes" id="UP001212152">
    <property type="component" value="Unassembled WGS sequence"/>
</dbReference>
<dbReference type="PANTHER" id="PTHR10366:SF564">
    <property type="entry name" value="STEROL-4-ALPHA-CARBOXYLATE 3-DEHYDROGENASE, DECARBOXYLATING"/>
    <property type="match status" value="1"/>
</dbReference>
<evidence type="ECO:0000256" key="1">
    <source>
        <dbReference type="ARBA" id="ARBA00023002"/>
    </source>
</evidence>
<dbReference type="Pfam" id="PF01370">
    <property type="entry name" value="Epimerase"/>
    <property type="match status" value="1"/>
</dbReference>
<sequence length="342" mass="36654">MTAAFPASGTILVTGITGFVGSHVAEGFLAKGYRIRGTLRSAAKAKSLEIRWNAAGYAGKFEFVSADLSAENAFLEAAHGVDAIAHVASPVTFTAADPYRDVINPAVQGTLSVLRAAKATPSVKRVVITSSVVSMFQQKSGHTYTEADWNDWASDVVKASGTEASGFVTYLASKAEAERAAWKFVEDEKPAFTVSTICPVYIWGPPINSPSSANGAGLTVQMLYDWITGVTTQLDSSPSFNAYVDVRDVAKAHVEAIIRPNANGRYLLSAGTASWTEIAEVIHELYPERPIPKPAAEPDAPVKDVIYGSRAVKELGIEYKPLTTTMKYMLDEMIRSVEGASH</sequence>
<dbReference type="CDD" id="cd05227">
    <property type="entry name" value="AR_SDR_e"/>
    <property type="match status" value="1"/>
</dbReference>
<dbReference type="Gene3D" id="3.40.50.720">
    <property type="entry name" value="NAD(P)-binding Rossmann-like Domain"/>
    <property type="match status" value="1"/>
</dbReference>
<dbReference type="GO" id="GO:0016616">
    <property type="term" value="F:oxidoreductase activity, acting on the CH-OH group of donors, NAD or NADP as acceptor"/>
    <property type="evidence" value="ECO:0007669"/>
    <property type="project" value="TreeGrafter"/>
</dbReference>
<evidence type="ECO:0000313" key="5">
    <source>
        <dbReference type="Proteomes" id="UP001212152"/>
    </source>
</evidence>
<comment type="caution">
    <text evidence="4">The sequence shown here is derived from an EMBL/GenBank/DDBJ whole genome shotgun (WGS) entry which is preliminary data.</text>
</comment>
<proteinExistence type="inferred from homology"/>
<dbReference type="SUPFAM" id="SSF51735">
    <property type="entry name" value="NAD(P)-binding Rossmann-fold domains"/>
    <property type="match status" value="1"/>
</dbReference>